<evidence type="ECO:0000256" key="1">
    <source>
        <dbReference type="SAM" id="MobiDB-lite"/>
    </source>
</evidence>
<feature type="region of interest" description="Disordered" evidence="1">
    <location>
        <begin position="1"/>
        <end position="23"/>
    </location>
</feature>
<dbReference type="Pfam" id="PF14223">
    <property type="entry name" value="Retrotran_gag_2"/>
    <property type="match status" value="1"/>
</dbReference>
<gene>
    <name evidence="2" type="ORF">PYCCODRAFT_192950</name>
</gene>
<reference evidence="2 3" key="1">
    <citation type="journal article" date="2015" name="Biotechnol. Biofuels">
        <title>Enhanced degradation of softwood versus hardwood by the white-rot fungus Pycnoporus coccineus.</title>
        <authorList>
            <person name="Couturier M."/>
            <person name="Navarro D."/>
            <person name="Chevret D."/>
            <person name="Henrissat B."/>
            <person name="Piumi F."/>
            <person name="Ruiz-Duenas F.J."/>
            <person name="Martinez A.T."/>
            <person name="Grigoriev I.V."/>
            <person name="Riley R."/>
            <person name="Lipzen A."/>
            <person name="Berrin J.G."/>
            <person name="Master E.R."/>
            <person name="Rosso M.N."/>
        </authorList>
    </citation>
    <scope>NUCLEOTIDE SEQUENCE [LARGE SCALE GENOMIC DNA]</scope>
    <source>
        <strain evidence="2 3">BRFM310</strain>
    </source>
</reference>
<dbReference type="OrthoDB" id="3049716at2759"/>
<evidence type="ECO:0000313" key="2">
    <source>
        <dbReference type="EMBL" id="OSD03742.1"/>
    </source>
</evidence>
<sequence>MPLHGAFSGPDITSLPSSTSQPAADATLASFPDVVMSLPITDKPLPVPSSPELDPGPDPLVRWSIPSSLLAKFPSGDLLDLTTGNYRAWQRRIHDVLIVVGDLLKHLDLAYVSPPRQSRLADARTWSLNDQHVHAFLRLQCSDDELEAIRAAVPSPTTAASLWEFLRCRHLNRGPHIQVLLLRDLFRLRFDPAKPLVPQAHHAITLCHQILAMGTLTADSLAKAVIPHMTRDDRL</sequence>
<organism evidence="2 3">
    <name type="scientific">Trametes coccinea (strain BRFM310)</name>
    <name type="common">Pycnoporus coccineus</name>
    <dbReference type="NCBI Taxonomy" id="1353009"/>
    <lineage>
        <taxon>Eukaryota</taxon>
        <taxon>Fungi</taxon>
        <taxon>Dikarya</taxon>
        <taxon>Basidiomycota</taxon>
        <taxon>Agaricomycotina</taxon>
        <taxon>Agaricomycetes</taxon>
        <taxon>Polyporales</taxon>
        <taxon>Polyporaceae</taxon>
        <taxon>Trametes</taxon>
    </lineage>
</organism>
<proteinExistence type="predicted"/>
<accession>A0A1Y2IUW3</accession>
<protein>
    <submittedName>
        <fullName evidence="2">Uncharacterized protein</fullName>
    </submittedName>
</protein>
<dbReference type="AlphaFoldDB" id="A0A1Y2IUW3"/>
<dbReference type="EMBL" id="KZ084099">
    <property type="protein sequence ID" value="OSD03742.1"/>
    <property type="molecule type" value="Genomic_DNA"/>
</dbReference>
<dbReference type="Proteomes" id="UP000193067">
    <property type="component" value="Unassembled WGS sequence"/>
</dbReference>
<dbReference type="STRING" id="1353009.A0A1Y2IUW3"/>
<keyword evidence="3" id="KW-1185">Reference proteome</keyword>
<name>A0A1Y2IUW3_TRAC3</name>
<evidence type="ECO:0000313" key="3">
    <source>
        <dbReference type="Proteomes" id="UP000193067"/>
    </source>
</evidence>